<feature type="region of interest" description="Disordered" evidence="1">
    <location>
        <begin position="461"/>
        <end position="487"/>
    </location>
</feature>
<feature type="region of interest" description="Disordered" evidence="1">
    <location>
        <begin position="414"/>
        <end position="433"/>
    </location>
</feature>
<proteinExistence type="predicted"/>
<feature type="compositionally biased region" description="Polar residues" evidence="1">
    <location>
        <begin position="723"/>
        <end position="734"/>
    </location>
</feature>
<feature type="compositionally biased region" description="Low complexity" evidence="1">
    <location>
        <begin position="84"/>
        <end position="98"/>
    </location>
</feature>
<keyword evidence="3" id="KW-1185">Reference proteome</keyword>
<feature type="compositionally biased region" description="Basic and acidic residues" evidence="1">
    <location>
        <begin position="1111"/>
        <end position="1143"/>
    </location>
</feature>
<feature type="compositionally biased region" description="Basic residues" evidence="1">
    <location>
        <begin position="1101"/>
        <end position="1110"/>
    </location>
</feature>
<feature type="compositionally biased region" description="Polar residues" evidence="1">
    <location>
        <begin position="1"/>
        <end position="11"/>
    </location>
</feature>
<organism evidence="2 3">
    <name type="scientific">Phakopsora pachyrhizi</name>
    <name type="common">Asian soybean rust disease fungus</name>
    <dbReference type="NCBI Taxonomy" id="170000"/>
    <lineage>
        <taxon>Eukaryota</taxon>
        <taxon>Fungi</taxon>
        <taxon>Dikarya</taxon>
        <taxon>Basidiomycota</taxon>
        <taxon>Pucciniomycotina</taxon>
        <taxon>Pucciniomycetes</taxon>
        <taxon>Pucciniales</taxon>
        <taxon>Phakopsoraceae</taxon>
        <taxon>Phakopsora</taxon>
    </lineage>
</organism>
<feature type="compositionally biased region" description="Acidic residues" evidence="1">
    <location>
        <begin position="1071"/>
        <end position="1087"/>
    </location>
</feature>
<feature type="compositionally biased region" description="Polar residues" evidence="1">
    <location>
        <begin position="195"/>
        <end position="207"/>
    </location>
</feature>
<dbReference type="Proteomes" id="UP001153365">
    <property type="component" value="Unassembled WGS sequence"/>
</dbReference>
<gene>
    <name evidence="2" type="ORF">PPACK8108_LOCUS15936</name>
</gene>
<feature type="compositionally biased region" description="Polar residues" evidence="1">
    <location>
        <begin position="124"/>
        <end position="140"/>
    </location>
</feature>
<feature type="compositionally biased region" description="Low complexity" evidence="1">
    <location>
        <begin position="751"/>
        <end position="780"/>
    </location>
</feature>
<feature type="compositionally biased region" description="Low complexity" evidence="1">
    <location>
        <begin position="163"/>
        <end position="186"/>
    </location>
</feature>
<accession>A0AAV0BAJ6</accession>
<feature type="compositionally biased region" description="Basic and acidic residues" evidence="1">
    <location>
        <begin position="703"/>
        <end position="713"/>
    </location>
</feature>
<dbReference type="AlphaFoldDB" id="A0AAV0BAJ6"/>
<feature type="compositionally biased region" description="Polar residues" evidence="1">
    <location>
        <begin position="99"/>
        <end position="115"/>
    </location>
</feature>
<evidence type="ECO:0000256" key="1">
    <source>
        <dbReference type="SAM" id="MobiDB-lite"/>
    </source>
</evidence>
<feature type="compositionally biased region" description="Polar residues" evidence="1">
    <location>
        <begin position="231"/>
        <end position="245"/>
    </location>
</feature>
<feature type="compositionally biased region" description="Low complexity" evidence="1">
    <location>
        <begin position="246"/>
        <end position="261"/>
    </location>
</feature>
<feature type="compositionally biased region" description="Basic and acidic residues" evidence="1">
    <location>
        <begin position="902"/>
        <end position="937"/>
    </location>
</feature>
<evidence type="ECO:0000313" key="3">
    <source>
        <dbReference type="Proteomes" id="UP001153365"/>
    </source>
</evidence>
<feature type="compositionally biased region" description="Low complexity" evidence="1">
    <location>
        <begin position="970"/>
        <end position="993"/>
    </location>
</feature>
<feature type="compositionally biased region" description="Low complexity" evidence="1">
    <location>
        <begin position="1052"/>
        <end position="1070"/>
    </location>
</feature>
<dbReference type="EMBL" id="CALTRL010004298">
    <property type="protein sequence ID" value="CAH7682815.1"/>
    <property type="molecule type" value="Genomic_DNA"/>
</dbReference>
<feature type="compositionally biased region" description="Polar residues" evidence="1">
    <location>
        <begin position="71"/>
        <end position="82"/>
    </location>
</feature>
<evidence type="ECO:0000313" key="2">
    <source>
        <dbReference type="EMBL" id="CAH7682815.1"/>
    </source>
</evidence>
<name>A0AAV0BAJ6_PHAPC</name>
<feature type="compositionally biased region" description="Polar residues" evidence="1">
    <location>
        <begin position="314"/>
        <end position="325"/>
    </location>
</feature>
<feature type="region of interest" description="Disordered" evidence="1">
    <location>
        <begin position="1"/>
        <end position="27"/>
    </location>
</feature>
<feature type="compositionally biased region" description="Basic and acidic residues" evidence="1">
    <location>
        <begin position="415"/>
        <end position="433"/>
    </location>
</feature>
<feature type="region of interest" description="Disordered" evidence="1">
    <location>
        <begin position="696"/>
        <end position="784"/>
    </location>
</feature>
<feature type="region of interest" description="Disordered" evidence="1">
    <location>
        <begin position="558"/>
        <end position="577"/>
    </location>
</feature>
<feature type="compositionally biased region" description="Basic and acidic residues" evidence="1">
    <location>
        <begin position="40"/>
        <end position="49"/>
    </location>
</feature>
<feature type="compositionally biased region" description="Basic and acidic residues" evidence="1">
    <location>
        <begin position="884"/>
        <end position="893"/>
    </location>
</feature>
<feature type="region of interest" description="Disordered" evidence="1">
    <location>
        <begin position="40"/>
        <end position="207"/>
    </location>
</feature>
<reference evidence="2" key="1">
    <citation type="submission" date="2022-06" db="EMBL/GenBank/DDBJ databases">
        <authorList>
            <consortium name="SYNGENTA / RWTH Aachen University"/>
        </authorList>
    </citation>
    <scope>NUCLEOTIDE SEQUENCE</scope>
</reference>
<feature type="compositionally biased region" description="Pro residues" evidence="1">
    <location>
        <begin position="151"/>
        <end position="162"/>
    </location>
</feature>
<feature type="region of interest" description="Disordered" evidence="1">
    <location>
        <begin position="231"/>
        <end position="275"/>
    </location>
</feature>
<sequence length="1182" mass="129188">MTVSDNESGRLQKNLKKKPKKSGTPIGLLKFSELVSTTEDDNRLIHSDSPRPSTSSKGKLKITSGKPTKRGSPSRSQPTHSEGSIISQLQSTPSSSSIRNGIQQLSNSQESSLVRPSTKRRRINSTTATTNTDPRSLSKSRTPKSRLIPTPSDPPDSAPDPATPLQNSSTSSTLPDSSTSNSSNLSVKPLDLQKNIRSSLPQKNSTLTLSSKVTGNIRTATIVNFPQKLVNPSQSASIDSSSLTNSQQPPSRASAQSQSPPKKARKRKASSSVTLNDEVSHLKKVFLITEAKAQPKTGPTKDSKSRSRRAKSLGPTSSQDLARATSNESTGLKFDWSAFHQSICSLKPEEIIARYTPLNMRGNKTDSDEPLRVVAQSNSNKDKALVSVKVNQHQKMAVEAAERPVESRLQLVENSRGERENGGVERKSFEEATKKKVRGPIVRAEDGQCQRSCAVSVDDKIAVEPDPVDGSEQQSRTGPSGGANDLLSSGIIKLAPEPNQANRDAITSDFTNPSVIKVPERYGVWQLSILPDSNLPESFLNQAWNFLDRSMRIGILKSLNAQPQPQPSSSRLDPEKDYYSSSKLNTINSTNSTGNLNFNVNSSALKAKNRFLDHCLAKGDQNDFSRRFDRSSVDLLTPRSSTPSSKVSESFSRLVLRPISSPVAMNDVWSVTNTDIGDEAGFRSDLKEDRVATTSFRADNYSEENRKREKDENVELEEGGGQRNQLNRKFQKPTSVPLDVIDRTSENLIPKIDSSKTSSSRKNSLSSSSHVKSKTPSKTTNLEAVKNDKSKVTVNIRPTDANDQNVRSKINCNNSIIDKSIEDEGDQPKGLTKYLQTIDKAELSSKEIGDLSGKAHDLEKSSEGLELETAELGPAECKVDGVADNGLKHKENQSEGLLAGKYNEKNVLDRAEPVTSQEDKEGDFFDSIAKDDSDDHPSSSPKLETIPDPIPSILTQEDHPNLPLKKQLQSSSSPSSFSTSTSPPSSPSSRSSSKALKDYDEEEWEPIAKELFNHNNRISSSRRKTLDDFRPQDFVGAQPVDLNKCDDDQSEKSSSSSSGSSSNSSSSSSSSDDDDDDDESSDSDEGDLAGSLPIGKLAGVKPKKQRRANKKSREKDEGKRINQADQKVKNKAGEDQSQKKDGTNRLAESQGKKERRKSVNFLELWAKESIKLKKKNSGNKKN</sequence>
<feature type="compositionally biased region" description="Polar residues" evidence="1">
    <location>
        <begin position="559"/>
        <end position="571"/>
    </location>
</feature>
<comment type="caution">
    <text evidence="2">The sequence shown here is derived from an EMBL/GenBank/DDBJ whole genome shotgun (WGS) entry which is preliminary data.</text>
</comment>
<feature type="region of interest" description="Disordered" evidence="1">
    <location>
        <begin position="290"/>
        <end position="325"/>
    </location>
</feature>
<feature type="region of interest" description="Disordered" evidence="1">
    <location>
        <begin position="884"/>
        <end position="1160"/>
    </location>
</feature>
<protein>
    <submittedName>
        <fullName evidence="2">Expressed protein</fullName>
    </submittedName>
</protein>